<proteinExistence type="predicted"/>
<gene>
    <name evidence="2" type="ORF">psal_cds_184</name>
</gene>
<keyword evidence="3" id="KW-1185">Reference proteome</keyword>
<evidence type="ECO:0000313" key="2">
    <source>
        <dbReference type="EMBL" id="ATE82131.1"/>
    </source>
</evidence>
<feature type="region of interest" description="Disordered" evidence="1">
    <location>
        <begin position="418"/>
        <end position="444"/>
    </location>
</feature>
<dbReference type="KEGG" id="vg:34568126"/>
<dbReference type="GO" id="GO:0016301">
    <property type="term" value="F:kinase activity"/>
    <property type="evidence" value="ECO:0007669"/>
    <property type="project" value="UniProtKB-KW"/>
</dbReference>
<reference evidence="2 3" key="1">
    <citation type="journal article" date="2013" name="Science">
        <title>Pandoraviruses: amoeba viruses with genomes up to 2.5 Mb reaching that of parasitic eukaryotes.</title>
        <authorList>
            <person name="Philippe N."/>
            <person name="Legendre M."/>
            <person name="Doutre G."/>
            <person name="Coute Y."/>
            <person name="Poirot O."/>
            <person name="Lescot M."/>
            <person name="Arslan D."/>
            <person name="Seltzer V."/>
            <person name="Bertaux L."/>
            <person name="Bruley C."/>
            <person name="Garin J."/>
            <person name="Claverie J.M."/>
            <person name="Abergel C."/>
        </authorList>
    </citation>
    <scope>NUCLEOTIDE SEQUENCE [LARGE SCALE GENOMIC DNA]</scope>
</reference>
<feature type="compositionally biased region" description="Basic and acidic residues" evidence="1">
    <location>
        <begin position="15"/>
        <end position="33"/>
    </location>
</feature>
<keyword evidence="2" id="KW-0808">Transferase</keyword>
<keyword evidence="2" id="KW-0418">Kinase</keyword>
<accession>A0A291ATD9</accession>
<feature type="compositionally biased region" description="Acidic residues" evidence="1">
    <location>
        <begin position="423"/>
        <end position="435"/>
    </location>
</feature>
<dbReference type="RefSeq" id="YP_009429970.1">
    <property type="nucleotide sequence ID" value="NC_022098.1"/>
</dbReference>
<dbReference type="Proteomes" id="UP000204584">
    <property type="component" value="Segment"/>
</dbReference>
<dbReference type="EMBL" id="KC977571">
    <property type="protein sequence ID" value="ATE82131.1"/>
    <property type="molecule type" value="Genomic_DNA"/>
</dbReference>
<dbReference type="GeneID" id="34568126"/>
<evidence type="ECO:0000313" key="3">
    <source>
        <dbReference type="Proteomes" id="UP000204584"/>
    </source>
</evidence>
<dbReference type="SUPFAM" id="SSF56399">
    <property type="entry name" value="ADP-ribosylation"/>
    <property type="match status" value="1"/>
</dbReference>
<protein>
    <submittedName>
        <fullName evidence="2">Kinase VIP2 domain containing protein</fullName>
    </submittedName>
</protein>
<feature type="region of interest" description="Disordered" evidence="1">
    <location>
        <begin position="1"/>
        <end position="53"/>
    </location>
</feature>
<sequence>MSTGKSRASCSWRPQGEKRERERARERKKTDGKSRRRRLPLASTALRRKENKKKEMANAEACRYAVYVARVLSDTVVKTLQNARGLVATTTTGVRAYNALVGAPYRTDAVEWEIEAWGTPDAVPRIAAAIAQAVAETAARQSLRLDVIDSHFGVHLAGVALVESGPARWDVVVQTTQWDFVLARVRRRAASPPDTVTFDDVTFVGPSTVVRTLWSTSRDLTVYPSTRDRAARLLDAFGRASARGRLSGNLYKSLLLGGPAGRARAVAVGALSDEPGAARRAMAGRVAATAMGPVDRQVIAAGVPVLRPRPRFSVSPIDVAAHDAYIRALPPRLHRALMAYTGPASGPINLALLDRFFGSHAVRTGSDDQDGRDGNDPLVQAALVQEALLGSPPLTSDARVYKVARFLYFGTATTPQCNGGCPDGDDDDDGNDPNEEGSRGRATTNYGLRAGDVERQWVFNSTTMDAWLDFGPFLDEFASCCAFVVHVPAGARGALILGRNSAYPDEYEMLLPYGCAFAVQARRAGEVTYRGLAQRDRIFYQDTTVYEVDYVPPAESSASAVEIDTAREAVATMRKGANATMARADLAKALATPGHADAVAAHPRLAALLAALLKGHLAGGLALPGFARDGVVR</sequence>
<evidence type="ECO:0000256" key="1">
    <source>
        <dbReference type="SAM" id="MobiDB-lite"/>
    </source>
</evidence>
<organism evidence="2 3">
    <name type="scientific">Pandoravirus salinus</name>
    <dbReference type="NCBI Taxonomy" id="1349410"/>
    <lineage>
        <taxon>Viruses</taxon>
        <taxon>Pandoravirus</taxon>
    </lineage>
</organism>
<name>A0A291ATD9_9VIRU</name>
<dbReference type="Gene3D" id="3.90.176.10">
    <property type="entry name" value="Toxin ADP-ribosyltransferase, Chain A, domain 1"/>
    <property type="match status" value="1"/>
</dbReference>